<evidence type="ECO:0000313" key="12">
    <source>
        <dbReference type="Proteomes" id="UP000677803"/>
    </source>
</evidence>
<dbReference type="SMART" id="SM00208">
    <property type="entry name" value="TNFR"/>
    <property type="match status" value="3"/>
</dbReference>
<accession>A0A8S4AKY2</accession>
<keyword evidence="12" id="KW-1185">Reference proteome</keyword>
<evidence type="ECO:0000256" key="8">
    <source>
        <dbReference type="PROSITE-ProRule" id="PRU00206"/>
    </source>
</evidence>
<dbReference type="Proteomes" id="UP000677803">
    <property type="component" value="Unassembled WGS sequence"/>
</dbReference>
<dbReference type="OrthoDB" id="9990004at2759"/>
<dbReference type="InterPro" id="IPR052459">
    <property type="entry name" value="TNFRSF_decoy_receptor"/>
</dbReference>
<organism evidence="11 12">
    <name type="scientific">Menidia menidia</name>
    <name type="common">Atlantic silverside</name>
    <dbReference type="NCBI Taxonomy" id="238744"/>
    <lineage>
        <taxon>Eukaryota</taxon>
        <taxon>Metazoa</taxon>
        <taxon>Chordata</taxon>
        <taxon>Craniata</taxon>
        <taxon>Vertebrata</taxon>
        <taxon>Euteleostomi</taxon>
        <taxon>Actinopterygii</taxon>
        <taxon>Neopterygii</taxon>
        <taxon>Teleostei</taxon>
        <taxon>Neoteleostei</taxon>
        <taxon>Acanthomorphata</taxon>
        <taxon>Ovalentaria</taxon>
        <taxon>Atherinomorphae</taxon>
        <taxon>Atheriniformes</taxon>
        <taxon>Atherinopsidae</taxon>
        <taxon>Menidiinae</taxon>
        <taxon>Menidia</taxon>
    </lineage>
</organism>
<reference evidence="11" key="1">
    <citation type="submission" date="2021-05" db="EMBL/GenBank/DDBJ databases">
        <authorList>
            <person name="Tigano A."/>
        </authorList>
    </citation>
    <scope>NUCLEOTIDE SEQUENCE</scope>
</reference>
<dbReference type="PANTHER" id="PTHR23097">
    <property type="entry name" value="TUMOR NECROSIS FACTOR RECEPTOR SUPERFAMILY MEMBER"/>
    <property type="match status" value="1"/>
</dbReference>
<dbReference type="InterPro" id="IPR001368">
    <property type="entry name" value="TNFR/NGFR_Cys_rich_reg"/>
</dbReference>
<keyword evidence="4" id="KW-0732">Signal</keyword>
<evidence type="ECO:0000259" key="10">
    <source>
        <dbReference type="PROSITE" id="PS50050"/>
    </source>
</evidence>
<keyword evidence="7" id="KW-0325">Glycoprotein</keyword>
<dbReference type="SUPFAM" id="SSF57586">
    <property type="entry name" value="TNF receptor-like"/>
    <property type="match status" value="2"/>
</dbReference>
<gene>
    <name evidence="11" type="ORF">MMEN_LOCUS6092</name>
</gene>
<comment type="subcellular location">
    <subcellularLocation>
        <location evidence="1">Secreted</location>
    </subcellularLocation>
</comment>
<evidence type="ECO:0000256" key="5">
    <source>
        <dbReference type="ARBA" id="ARBA00022737"/>
    </source>
</evidence>
<dbReference type="AlphaFoldDB" id="A0A8S4AKY2"/>
<dbReference type="PANTHER" id="PTHR23097:SF116">
    <property type="entry name" value="TUMOR NECROSIS FACTOR RECEPTOR SUPERFAMILY MEMBER 6B"/>
    <property type="match status" value="1"/>
</dbReference>
<feature type="disulfide bond" evidence="8">
    <location>
        <begin position="135"/>
        <end position="153"/>
    </location>
</feature>
<evidence type="ECO:0000256" key="4">
    <source>
        <dbReference type="ARBA" id="ARBA00022729"/>
    </source>
</evidence>
<dbReference type="PROSITE" id="PS50050">
    <property type="entry name" value="TNFR_NGFR_2"/>
    <property type="match status" value="1"/>
</dbReference>
<feature type="repeat" description="TNFR-Cys" evidence="8">
    <location>
        <begin position="113"/>
        <end position="153"/>
    </location>
</feature>
<evidence type="ECO:0000256" key="7">
    <source>
        <dbReference type="ARBA" id="ARBA00023180"/>
    </source>
</evidence>
<feature type="domain" description="TNFR-Cys" evidence="10">
    <location>
        <begin position="113"/>
        <end position="153"/>
    </location>
</feature>
<keyword evidence="9" id="KW-0812">Transmembrane</keyword>
<protein>
    <submittedName>
        <fullName evidence="11">(Atlantic silverside) hypothetical protein</fullName>
    </submittedName>
</protein>
<keyword evidence="2" id="KW-0964">Secreted</keyword>
<keyword evidence="5" id="KW-0677">Repeat</keyword>
<keyword evidence="6 8" id="KW-1015">Disulfide bond</keyword>
<evidence type="ECO:0000256" key="3">
    <source>
        <dbReference type="ARBA" id="ARBA00022703"/>
    </source>
</evidence>
<evidence type="ECO:0000256" key="9">
    <source>
        <dbReference type="SAM" id="Phobius"/>
    </source>
</evidence>
<keyword evidence="9" id="KW-0472">Membrane</keyword>
<dbReference type="EMBL" id="CAJRST010005557">
    <property type="protein sequence ID" value="CAG5888078.1"/>
    <property type="molecule type" value="Genomic_DNA"/>
</dbReference>
<name>A0A8S4AKY2_9TELE</name>
<dbReference type="Pfam" id="PF00020">
    <property type="entry name" value="TNFR_c6"/>
    <property type="match status" value="2"/>
</dbReference>
<evidence type="ECO:0000256" key="1">
    <source>
        <dbReference type="ARBA" id="ARBA00004613"/>
    </source>
</evidence>
<feature type="disulfide bond" evidence="8">
    <location>
        <begin position="132"/>
        <end position="145"/>
    </location>
</feature>
<dbReference type="Gene3D" id="2.10.50.10">
    <property type="entry name" value="Tumor Necrosis Factor Receptor, subunit A, domain 2"/>
    <property type="match status" value="2"/>
</dbReference>
<evidence type="ECO:0000313" key="11">
    <source>
        <dbReference type="EMBL" id="CAG5888078.1"/>
    </source>
</evidence>
<feature type="transmembrane region" description="Helical" evidence="9">
    <location>
        <begin position="46"/>
        <end position="65"/>
    </location>
</feature>
<sequence>MGAFRFRNKQNTPCGHNRLPQRWSYKYWGERGERNILETDCSRSHITFTMVYACPVLLLLLLLWARPSLLAASPRTYEDTDRLTGERVQCERCPPGSFLRAGCSSERRSECARCPEGSYTEMWNHISKCLRCGACGRNQVVKQACTAESDCQCECKQGYYYEPDYDSCVRHRECPVGQGALTKGTPENNTVCQICSGSTFSNTSSAHQSCMEHKKCSDSGLKMVLRGSSWHDSVCADCTQLKDAADYLRETIPDFVVYHNMNVKRLRRVVHRLFPEDLEKSRRTSGLSSSELHAEINAWAASATPAQIRQLPDLLKNRAGDWLKNMLDHIETRLPEECGLGNGTEGN</sequence>
<feature type="disulfide bond" evidence="8">
    <location>
        <begin position="114"/>
        <end position="129"/>
    </location>
</feature>
<keyword evidence="3" id="KW-0053">Apoptosis</keyword>
<dbReference type="Pfam" id="PF21733">
    <property type="entry name" value="Death_3"/>
    <property type="match status" value="1"/>
</dbReference>
<dbReference type="InterPro" id="IPR048522">
    <property type="entry name" value="Death_3_fish"/>
</dbReference>
<evidence type="ECO:0000256" key="2">
    <source>
        <dbReference type="ARBA" id="ARBA00022525"/>
    </source>
</evidence>
<evidence type="ECO:0000256" key="6">
    <source>
        <dbReference type="ARBA" id="ARBA00023157"/>
    </source>
</evidence>
<comment type="caution">
    <text evidence="11">The sequence shown here is derived from an EMBL/GenBank/DDBJ whole genome shotgun (WGS) entry which is preliminary data.</text>
</comment>
<dbReference type="GO" id="GO:0006915">
    <property type="term" value="P:apoptotic process"/>
    <property type="evidence" value="ECO:0007669"/>
    <property type="project" value="UniProtKB-KW"/>
</dbReference>
<proteinExistence type="predicted"/>
<keyword evidence="9" id="KW-1133">Transmembrane helix</keyword>
<dbReference type="GO" id="GO:0005576">
    <property type="term" value="C:extracellular region"/>
    <property type="evidence" value="ECO:0007669"/>
    <property type="project" value="UniProtKB-SubCell"/>
</dbReference>